<proteinExistence type="inferred from homology"/>
<comment type="similarity">
    <text evidence="1 7">Belongs to the truncated hemoglobin family. Group I subfamily.</text>
</comment>
<dbReference type="PIRSF" id="PIRSF002030">
    <property type="entry name" value="Globin_Protozoa/Cyanobacteria"/>
    <property type="match status" value="1"/>
</dbReference>
<dbReference type="GO" id="GO:0005344">
    <property type="term" value="F:oxygen carrier activity"/>
    <property type="evidence" value="ECO:0007669"/>
    <property type="project" value="UniProtKB-UniRule"/>
</dbReference>
<dbReference type="SUPFAM" id="SSF46458">
    <property type="entry name" value="Globin-like"/>
    <property type="match status" value="1"/>
</dbReference>
<evidence type="ECO:0000256" key="9">
    <source>
        <dbReference type="PIRSR" id="PIRSR601486-1"/>
    </source>
</evidence>
<accession>A0A084SFY4</accession>
<evidence type="ECO:0000256" key="6">
    <source>
        <dbReference type="ARBA" id="ARBA00023004"/>
    </source>
</evidence>
<dbReference type="RefSeq" id="WP_043412570.1">
    <property type="nucleotide sequence ID" value="NZ_JPMI01000378.1"/>
</dbReference>
<comment type="cofactor">
    <cofactor evidence="8">
        <name>heme</name>
        <dbReference type="ChEBI" id="CHEBI:30413"/>
    </cofactor>
    <text evidence="8">Binds 1 heme group per subunit.</text>
</comment>
<dbReference type="Gene3D" id="1.10.490.10">
    <property type="entry name" value="Globins"/>
    <property type="match status" value="1"/>
</dbReference>
<evidence type="ECO:0000313" key="11">
    <source>
        <dbReference type="Proteomes" id="UP000028547"/>
    </source>
</evidence>
<dbReference type="PROSITE" id="PS01213">
    <property type="entry name" value="GLOBIN_FAM_2"/>
    <property type="match status" value="1"/>
</dbReference>
<keyword evidence="6 7" id="KW-0408">Iron</keyword>
<evidence type="ECO:0000256" key="1">
    <source>
        <dbReference type="ARBA" id="ARBA00009660"/>
    </source>
</evidence>
<dbReference type="CDD" id="cd00454">
    <property type="entry name" value="TrHb1_N"/>
    <property type="match status" value="1"/>
</dbReference>
<evidence type="ECO:0000256" key="7">
    <source>
        <dbReference type="PIRNR" id="PIRNR002030"/>
    </source>
</evidence>
<gene>
    <name evidence="10" type="ORF">Q664_47600</name>
</gene>
<dbReference type="InterPro" id="IPR009050">
    <property type="entry name" value="Globin-like_sf"/>
</dbReference>
<evidence type="ECO:0000256" key="3">
    <source>
        <dbReference type="ARBA" id="ARBA00022617"/>
    </source>
</evidence>
<dbReference type="Proteomes" id="UP000028547">
    <property type="component" value="Unassembled WGS sequence"/>
</dbReference>
<dbReference type="InterPro" id="IPR019795">
    <property type="entry name" value="Globin_bac-like_CS"/>
</dbReference>
<name>A0A084SFY4_9BACT</name>
<dbReference type="GO" id="GO:0019825">
    <property type="term" value="F:oxygen binding"/>
    <property type="evidence" value="ECO:0007669"/>
    <property type="project" value="InterPro"/>
</dbReference>
<dbReference type="GO" id="GO:0020037">
    <property type="term" value="F:heme binding"/>
    <property type="evidence" value="ECO:0007669"/>
    <property type="project" value="InterPro"/>
</dbReference>
<dbReference type="InterPro" id="IPR012292">
    <property type="entry name" value="Globin/Proto"/>
</dbReference>
<evidence type="ECO:0000256" key="8">
    <source>
        <dbReference type="PIRSR" id="PIRSR002030-1"/>
    </source>
</evidence>
<evidence type="ECO:0000256" key="2">
    <source>
        <dbReference type="ARBA" id="ARBA00022448"/>
    </source>
</evidence>
<organism evidence="10 11">
    <name type="scientific">Archangium violaceum Cb vi76</name>
    <dbReference type="NCBI Taxonomy" id="1406225"/>
    <lineage>
        <taxon>Bacteria</taxon>
        <taxon>Pseudomonadati</taxon>
        <taxon>Myxococcota</taxon>
        <taxon>Myxococcia</taxon>
        <taxon>Myxococcales</taxon>
        <taxon>Cystobacterineae</taxon>
        <taxon>Archangiaceae</taxon>
        <taxon>Archangium</taxon>
    </lineage>
</organism>
<dbReference type="Pfam" id="PF01152">
    <property type="entry name" value="Bac_globin"/>
    <property type="match status" value="1"/>
</dbReference>
<dbReference type="EMBL" id="JPMI01000378">
    <property type="protein sequence ID" value="KFA87369.1"/>
    <property type="molecule type" value="Genomic_DNA"/>
</dbReference>
<dbReference type="GO" id="GO:0046872">
    <property type="term" value="F:metal ion binding"/>
    <property type="evidence" value="ECO:0007669"/>
    <property type="project" value="UniProtKB-UniRule"/>
</dbReference>
<keyword evidence="4 7" id="KW-0561">Oxygen transport</keyword>
<dbReference type="AlphaFoldDB" id="A0A084SFY4"/>
<evidence type="ECO:0000256" key="4">
    <source>
        <dbReference type="ARBA" id="ARBA00022621"/>
    </source>
</evidence>
<protein>
    <recommendedName>
        <fullName evidence="7">Group 1 truncated hemoglobin</fullName>
    </recommendedName>
</protein>
<keyword evidence="2 7" id="KW-0813">Transport</keyword>
<keyword evidence="5 7" id="KW-0479">Metal-binding</keyword>
<feature type="binding site" description="distal binding residue" evidence="9">
    <location>
        <position position="78"/>
    </location>
    <ligand>
        <name>heme</name>
        <dbReference type="ChEBI" id="CHEBI:30413"/>
    </ligand>
    <ligandPart>
        <name>Fe</name>
        <dbReference type="ChEBI" id="CHEBI:18248"/>
    </ligandPart>
</feature>
<evidence type="ECO:0000313" key="10">
    <source>
        <dbReference type="EMBL" id="KFA87369.1"/>
    </source>
</evidence>
<dbReference type="InterPro" id="IPR001486">
    <property type="entry name" value="Hemoglobin_trunc"/>
</dbReference>
<keyword evidence="3 7" id="KW-0349">Heme</keyword>
<dbReference type="InterPro" id="IPR016339">
    <property type="entry name" value="Hemoglobin_trunc_I"/>
</dbReference>
<reference evidence="10 11" key="1">
    <citation type="submission" date="2014-07" db="EMBL/GenBank/DDBJ databases">
        <title>Draft Genome Sequence of Gephyronic Acid Producer, Cystobacter violaceus Strain Cb vi76.</title>
        <authorList>
            <person name="Stevens D.C."/>
            <person name="Young J."/>
            <person name="Carmichael R."/>
            <person name="Tan J."/>
            <person name="Taylor R.E."/>
        </authorList>
    </citation>
    <scope>NUCLEOTIDE SEQUENCE [LARGE SCALE GENOMIC DNA]</scope>
    <source>
        <strain evidence="10 11">Cb vi76</strain>
    </source>
</reference>
<feature type="binding site" description="proximal binding residue" evidence="8">
    <location>
        <position position="78"/>
    </location>
    <ligand>
        <name>heme</name>
        <dbReference type="ChEBI" id="CHEBI:30413"/>
    </ligand>
    <ligandPart>
        <name>Fe</name>
        <dbReference type="ChEBI" id="CHEBI:18248"/>
    </ligandPart>
</feature>
<comment type="caution">
    <text evidence="10">The sequence shown here is derived from an EMBL/GenBank/DDBJ whole genome shotgun (WGS) entry which is preliminary data.</text>
</comment>
<sequence length="129" mass="14119">MSTNVAEKKSSLYEQIGGEPAMEAAVDLFYRKVLSDERISHFFEDVDMERQSAKQKAFLTMVCGGPSAYSGKDMRKGHAHLVQRGLNDTHFDAVVEHLSATLLELGVAKPLVEQVLAIAGGARADVLDR</sequence>
<evidence type="ECO:0000256" key="5">
    <source>
        <dbReference type="ARBA" id="ARBA00022723"/>
    </source>
</evidence>